<organism evidence="2 3">
    <name type="scientific">Phocicoccus schoeneichii</name>
    <dbReference type="NCBI Taxonomy" id="1812261"/>
    <lineage>
        <taxon>Bacteria</taxon>
        <taxon>Bacillati</taxon>
        <taxon>Bacillota</taxon>
        <taxon>Bacilli</taxon>
        <taxon>Bacillales</taxon>
        <taxon>Salinicoccaceae</taxon>
        <taxon>Phocicoccus</taxon>
    </lineage>
</organism>
<proteinExistence type="predicted"/>
<feature type="domain" description="Rhodanese" evidence="1">
    <location>
        <begin position="13"/>
        <end position="99"/>
    </location>
</feature>
<dbReference type="SUPFAM" id="SSF52821">
    <property type="entry name" value="Rhodanese/Cell cycle control phosphatase"/>
    <property type="match status" value="1"/>
</dbReference>
<dbReference type="PROSITE" id="PS50206">
    <property type="entry name" value="RHODANESE_3"/>
    <property type="match status" value="1"/>
</dbReference>
<protein>
    <submittedName>
        <fullName evidence="2">Thiosulfate sulfurtransferase GlpE</fullName>
    </submittedName>
</protein>
<evidence type="ECO:0000313" key="3">
    <source>
        <dbReference type="Proteomes" id="UP000521032"/>
    </source>
</evidence>
<comment type="caution">
    <text evidence="2">The sequence shown here is derived from an EMBL/GenBank/DDBJ whole genome shotgun (WGS) entry which is preliminary data.</text>
</comment>
<dbReference type="RefSeq" id="WP_229713811.1">
    <property type="nucleotide sequence ID" value="NZ_BMDB01000001.1"/>
</dbReference>
<keyword evidence="2" id="KW-0808">Transferase</keyword>
<dbReference type="Gene3D" id="3.40.250.10">
    <property type="entry name" value="Rhodanese-like domain"/>
    <property type="match status" value="1"/>
</dbReference>
<accession>A0A6V7REF8</accession>
<dbReference type="GO" id="GO:0016740">
    <property type="term" value="F:transferase activity"/>
    <property type="evidence" value="ECO:0007669"/>
    <property type="project" value="UniProtKB-KW"/>
</dbReference>
<dbReference type="AlphaFoldDB" id="A0A6V7REF8"/>
<dbReference type="Proteomes" id="UP000521032">
    <property type="component" value="Unassembled WGS sequence"/>
</dbReference>
<evidence type="ECO:0000313" key="2">
    <source>
        <dbReference type="EMBL" id="CAD2076042.1"/>
    </source>
</evidence>
<gene>
    <name evidence="2" type="primary">glpE_3</name>
    <name evidence="2" type="ORF">JEOSCH030_00967</name>
</gene>
<dbReference type="PANTHER" id="PTHR43031">
    <property type="entry name" value="FAD-DEPENDENT OXIDOREDUCTASE"/>
    <property type="match status" value="1"/>
</dbReference>
<sequence length="99" mass="11361">MEVHINEIPKLLNEDNVEILDVREINELSEEGYIEGTRHTPMSEFDVETVSLDKDKKYYIMCRAGGRSARVVEYMEHNGYDATNLEGGISAYDGEKLFK</sequence>
<reference evidence="2 3" key="1">
    <citation type="submission" date="2020-07" db="EMBL/GenBank/DDBJ databases">
        <authorList>
            <person name="Criscuolo A."/>
        </authorList>
    </citation>
    <scope>NUCLEOTIDE SEQUENCE [LARGE SCALE GENOMIC DNA]</scope>
    <source>
        <strain evidence="3">CIP 111030</strain>
    </source>
</reference>
<dbReference type="InterPro" id="IPR036873">
    <property type="entry name" value="Rhodanese-like_dom_sf"/>
</dbReference>
<dbReference type="EMBL" id="CAJEWE010000010">
    <property type="protein sequence ID" value="CAD2076042.1"/>
    <property type="molecule type" value="Genomic_DNA"/>
</dbReference>
<evidence type="ECO:0000259" key="1">
    <source>
        <dbReference type="PROSITE" id="PS50206"/>
    </source>
</evidence>
<dbReference type="InterPro" id="IPR001763">
    <property type="entry name" value="Rhodanese-like_dom"/>
</dbReference>
<keyword evidence="3" id="KW-1185">Reference proteome</keyword>
<name>A0A6V7REF8_9BACL</name>
<dbReference type="CDD" id="cd00158">
    <property type="entry name" value="RHOD"/>
    <property type="match status" value="1"/>
</dbReference>
<dbReference type="InterPro" id="IPR050229">
    <property type="entry name" value="GlpE_sulfurtransferase"/>
</dbReference>
<dbReference type="PANTHER" id="PTHR43031:SF17">
    <property type="entry name" value="SULFURTRANSFERASE YTWF-RELATED"/>
    <property type="match status" value="1"/>
</dbReference>
<dbReference type="Pfam" id="PF00581">
    <property type="entry name" value="Rhodanese"/>
    <property type="match status" value="1"/>
</dbReference>
<dbReference type="SMART" id="SM00450">
    <property type="entry name" value="RHOD"/>
    <property type="match status" value="1"/>
</dbReference>